<keyword evidence="2" id="KW-0812">Transmembrane</keyword>
<accession>A0A8T0HQT6</accession>
<feature type="region of interest" description="Disordered" evidence="1">
    <location>
        <begin position="39"/>
        <end position="217"/>
    </location>
</feature>
<feature type="region of interest" description="Disordered" evidence="1">
    <location>
        <begin position="382"/>
        <end position="405"/>
    </location>
</feature>
<keyword evidence="2" id="KW-1133">Transmembrane helix</keyword>
<dbReference type="PANTHER" id="PTHR48125">
    <property type="entry name" value="LP07818P1"/>
    <property type="match status" value="1"/>
</dbReference>
<comment type="caution">
    <text evidence="3">The sequence shown here is derived from an EMBL/GenBank/DDBJ whole genome shotgun (WGS) entry which is preliminary data.</text>
</comment>
<dbReference type="EMBL" id="CM026426">
    <property type="protein sequence ID" value="KAG0573284.1"/>
    <property type="molecule type" value="Genomic_DNA"/>
</dbReference>
<dbReference type="Proteomes" id="UP000822688">
    <property type="component" value="Chromosome V"/>
</dbReference>
<gene>
    <name evidence="3" type="ORF">KC19_VG165000</name>
</gene>
<protein>
    <submittedName>
        <fullName evidence="3">Uncharacterized protein</fullName>
    </submittedName>
</protein>
<organism evidence="3 4">
    <name type="scientific">Ceratodon purpureus</name>
    <name type="common">Fire moss</name>
    <name type="synonym">Dicranum purpureum</name>
    <dbReference type="NCBI Taxonomy" id="3225"/>
    <lineage>
        <taxon>Eukaryota</taxon>
        <taxon>Viridiplantae</taxon>
        <taxon>Streptophyta</taxon>
        <taxon>Embryophyta</taxon>
        <taxon>Bryophyta</taxon>
        <taxon>Bryophytina</taxon>
        <taxon>Bryopsida</taxon>
        <taxon>Dicranidae</taxon>
        <taxon>Pseudoditrichales</taxon>
        <taxon>Ditrichaceae</taxon>
        <taxon>Ceratodon</taxon>
    </lineage>
</organism>
<sequence length="457" mass="49285">MSCRGFLQCMLRFTNFLLALVGGLIVIYSLWMVKEFHDEFPPPSPSPSLPPVVPPSPPPESPPQSPTPVPVPPPVPASPPEPAPEPSAAPTPAPTIAPTPAPTPAPSPLPTPSPTPAPTPAPTPSPTPSSSTTPASDVSPSSLTSAPDVSPPLPTSAPDVSPPAPPSPPSPPEPEPEPKPEPEPSSGPEPKPEPEPSDAPDVAPGPEQDLSIKRDGSSESVLQMFDLRYEQTRRPFLSLKKEKVKLPKWPAPWFIYAFLGVGVTTLLITCTGHIAAETSHNFCLSCYLCLQILLVVAQLILAGFLFFDEHWRQDLPDDPTGQLDKVEKFIEDNLDICKWFALGVLIVEALGLFFAMTLRAISIDSRRSGYDSDEEYAPRQPLLNRQNKQAAPQAGAPAGLPPSRTAVRNDAWSARMREKYGLDTTEFTYNPEESRGFAQQNQATPSTEDRPNRCTIM</sequence>
<keyword evidence="4" id="KW-1185">Reference proteome</keyword>
<feature type="compositionally biased region" description="Pro residues" evidence="1">
    <location>
        <begin position="149"/>
        <end position="173"/>
    </location>
</feature>
<name>A0A8T0HQT6_CERPU</name>
<dbReference type="AlphaFoldDB" id="A0A8T0HQT6"/>
<evidence type="ECO:0000313" key="3">
    <source>
        <dbReference type="EMBL" id="KAG0573284.1"/>
    </source>
</evidence>
<feature type="compositionally biased region" description="Pro residues" evidence="1">
    <location>
        <begin position="41"/>
        <end position="127"/>
    </location>
</feature>
<feature type="compositionally biased region" description="Low complexity" evidence="1">
    <location>
        <begin position="389"/>
        <end position="398"/>
    </location>
</feature>
<feature type="transmembrane region" description="Helical" evidence="2">
    <location>
        <begin position="12"/>
        <end position="33"/>
    </location>
</feature>
<feature type="region of interest" description="Disordered" evidence="1">
    <location>
        <begin position="430"/>
        <end position="457"/>
    </location>
</feature>
<feature type="compositionally biased region" description="Polar residues" evidence="1">
    <location>
        <begin position="437"/>
        <end position="446"/>
    </location>
</feature>
<feature type="compositionally biased region" description="Basic and acidic residues" evidence="1">
    <location>
        <begin position="447"/>
        <end position="457"/>
    </location>
</feature>
<feature type="transmembrane region" description="Helical" evidence="2">
    <location>
        <begin position="287"/>
        <end position="307"/>
    </location>
</feature>
<reference evidence="3" key="1">
    <citation type="submission" date="2020-06" db="EMBL/GenBank/DDBJ databases">
        <title>WGS assembly of Ceratodon purpureus strain R40.</title>
        <authorList>
            <person name="Carey S.B."/>
            <person name="Jenkins J."/>
            <person name="Shu S."/>
            <person name="Lovell J.T."/>
            <person name="Sreedasyam A."/>
            <person name="Maumus F."/>
            <person name="Tiley G.P."/>
            <person name="Fernandez-Pozo N."/>
            <person name="Barry K."/>
            <person name="Chen C."/>
            <person name="Wang M."/>
            <person name="Lipzen A."/>
            <person name="Daum C."/>
            <person name="Saski C.A."/>
            <person name="Payton A.C."/>
            <person name="Mcbreen J.C."/>
            <person name="Conrad R.E."/>
            <person name="Kollar L.M."/>
            <person name="Olsson S."/>
            <person name="Huttunen S."/>
            <person name="Landis J.B."/>
            <person name="Wickett N.J."/>
            <person name="Johnson M.G."/>
            <person name="Rensing S.A."/>
            <person name="Grimwood J."/>
            <person name="Schmutz J."/>
            <person name="Mcdaniel S.F."/>
        </authorList>
    </citation>
    <scope>NUCLEOTIDE SEQUENCE</scope>
    <source>
        <strain evidence="3">R40</strain>
    </source>
</reference>
<dbReference type="PANTHER" id="PTHR48125:SF12">
    <property type="entry name" value="AT HOOK TRANSCRIPTION FACTOR FAMILY-RELATED"/>
    <property type="match status" value="1"/>
</dbReference>
<evidence type="ECO:0000313" key="4">
    <source>
        <dbReference type="Proteomes" id="UP000822688"/>
    </source>
</evidence>
<feature type="transmembrane region" description="Helical" evidence="2">
    <location>
        <begin position="339"/>
        <end position="358"/>
    </location>
</feature>
<evidence type="ECO:0000256" key="2">
    <source>
        <dbReference type="SAM" id="Phobius"/>
    </source>
</evidence>
<proteinExistence type="predicted"/>
<feature type="compositionally biased region" description="Low complexity" evidence="1">
    <location>
        <begin position="128"/>
        <end position="142"/>
    </location>
</feature>
<evidence type="ECO:0000256" key="1">
    <source>
        <dbReference type="SAM" id="MobiDB-lite"/>
    </source>
</evidence>
<feature type="transmembrane region" description="Helical" evidence="2">
    <location>
        <begin position="253"/>
        <end position="275"/>
    </location>
</feature>
<keyword evidence="2" id="KW-0472">Membrane</keyword>